<proteinExistence type="predicted"/>
<dbReference type="EMBL" id="BARU01021112">
    <property type="protein sequence ID" value="GAH56858.1"/>
    <property type="molecule type" value="Genomic_DNA"/>
</dbReference>
<reference evidence="1" key="1">
    <citation type="journal article" date="2014" name="Front. Microbiol.">
        <title>High frequency of phylogenetically diverse reductive dehalogenase-homologous genes in deep subseafloor sedimentary metagenomes.</title>
        <authorList>
            <person name="Kawai M."/>
            <person name="Futagami T."/>
            <person name="Toyoda A."/>
            <person name="Takaki Y."/>
            <person name="Nishi S."/>
            <person name="Hori S."/>
            <person name="Arai W."/>
            <person name="Tsubouchi T."/>
            <person name="Morono Y."/>
            <person name="Uchiyama I."/>
            <person name="Ito T."/>
            <person name="Fujiyama A."/>
            <person name="Inagaki F."/>
            <person name="Takami H."/>
        </authorList>
    </citation>
    <scope>NUCLEOTIDE SEQUENCE</scope>
    <source>
        <strain evidence="1">Expedition CK06-06</strain>
    </source>
</reference>
<name>X1IH05_9ZZZZ</name>
<dbReference type="AlphaFoldDB" id="X1IH05"/>
<organism evidence="1">
    <name type="scientific">marine sediment metagenome</name>
    <dbReference type="NCBI Taxonomy" id="412755"/>
    <lineage>
        <taxon>unclassified sequences</taxon>
        <taxon>metagenomes</taxon>
        <taxon>ecological metagenomes</taxon>
    </lineage>
</organism>
<sequence>SAAFNLTNYSDRPVLGMMPSPMLARIWVEMADGTEADFVTIQEVQYVQTQERQVVANALPVAGRDDRERARIPVPVGMTKQVWLTLHPTDLTPGRHQGIIKVEVGAKSFEVPLRVEIAPMQFPRPPLSVFCWDYVGDTVSYAPNVTDLDGLAENLRSHYVDAPWAQPGIIPWPEEGAIDQDGHLTEPMDMGPIGRWYDRFPDARFYCMFANMLGGHRLRNGLELGTERWETAMGEWITAIVEHAQATGIEPERLCLLLVDEPHSEKNEQLIIDCARALKRAQPR</sequence>
<feature type="non-terminal residue" evidence="1">
    <location>
        <position position="1"/>
    </location>
</feature>
<accession>X1IH05</accession>
<comment type="caution">
    <text evidence="1">The sequence shown here is derived from an EMBL/GenBank/DDBJ whole genome shotgun (WGS) entry which is preliminary data.</text>
</comment>
<protein>
    <submittedName>
        <fullName evidence="1">Uncharacterized protein</fullName>
    </submittedName>
</protein>
<gene>
    <name evidence="1" type="ORF">S03H2_34579</name>
</gene>
<evidence type="ECO:0000313" key="1">
    <source>
        <dbReference type="EMBL" id="GAH56858.1"/>
    </source>
</evidence>
<feature type="non-terminal residue" evidence="1">
    <location>
        <position position="284"/>
    </location>
</feature>